<accession>A0A5J4RNI5</accession>
<dbReference type="EMBL" id="SNRY01000975">
    <property type="protein sequence ID" value="KAA6334650.1"/>
    <property type="molecule type" value="Genomic_DNA"/>
</dbReference>
<organism evidence="2">
    <name type="scientific">termite gut metagenome</name>
    <dbReference type="NCBI Taxonomy" id="433724"/>
    <lineage>
        <taxon>unclassified sequences</taxon>
        <taxon>metagenomes</taxon>
        <taxon>organismal metagenomes</taxon>
    </lineage>
</organism>
<feature type="transmembrane region" description="Helical" evidence="1">
    <location>
        <begin position="182"/>
        <end position="201"/>
    </location>
</feature>
<proteinExistence type="predicted"/>
<keyword evidence="1" id="KW-0472">Membrane</keyword>
<feature type="transmembrane region" description="Helical" evidence="1">
    <location>
        <begin position="73"/>
        <end position="93"/>
    </location>
</feature>
<feature type="transmembrane region" description="Helical" evidence="1">
    <location>
        <begin position="6"/>
        <end position="27"/>
    </location>
</feature>
<comment type="caution">
    <text evidence="2">The sequence shown here is derived from an EMBL/GenBank/DDBJ whole genome shotgun (WGS) entry which is preliminary data.</text>
</comment>
<evidence type="ECO:0000256" key="1">
    <source>
        <dbReference type="SAM" id="Phobius"/>
    </source>
</evidence>
<dbReference type="Pfam" id="PF19529">
    <property type="entry name" value="DUF6057"/>
    <property type="match status" value="2"/>
</dbReference>
<keyword evidence="1" id="KW-0812">Transmembrane</keyword>
<evidence type="ECO:0000313" key="2">
    <source>
        <dbReference type="EMBL" id="KAA6334650.1"/>
    </source>
</evidence>
<feature type="transmembrane region" description="Helical" evidence="1">
    <location>
        <begin position="39"/>
        <end position="61"/>
    </location>
</feature>
<feature type="transmembrane region" description="Helical" evidence="1">
    <location>
        <begin position="127"/>
        <end position="145"/>
    </location>
</feature>
<feature type="transmembrane region" description="Helical" evidence="1">
    <location>
        <begin position="213"/>
        <end position="232"/>
    </location>
</feature>
<evidence type="ECO:0008006" key="3">
    <source>
        <dbReference type="Google" id="ProtNLM"/>
    </source>
</evidence>
<keyword evidence="1" id="KW-1133">Transmembrane helix</keyword>
<sequence>MKKTYRLQGGVTLLFGIIVWLFFAVYYRHHLHYQEEMQLFLTTGAYFLETIASPGGLSSYFSRLITQFFVDSFAGGLCIALLLIALQRLVWSVSAAQVPLVAKKTSYYLLSFIPSTVYACALMDENFLLTALVALIFVLLAVFPYQRMKPFKAWLVYLLLMIPLLYWIAGGAYRNFYRYPNIFPVILLIIFLLALIIPILCRYLPEKNDKKSRIISGGIQLTIILLLVGWGVKTQANWEKEEIMAYDYFSRSQKWNSIIRLADKKAPTTPLSVASLNLALAKQSQMSNYMFDYFQNGPEGLLPAFQKEFIMDMMAGEIYYHLGLVNTAQRFAFEGMEAIPDYQKSVRCLKRLAETNLINGQYEVANKYLFLLKQTFFYKKWAEETTTYLYHEEKINAHPEWGKLRQFRPKNDFLFSEQEKDQVLGILYQNNPNNRMAYEYLLAYTLLIKDLQHFFDYYRLLENKKQDEAVPKSYQEALAFIQGQVHFKAGLSEEAFYKQYGKTYWYYLMFKYN</sequence>
<name>A0A5J4RNI5_9ZZZZ</name>
<gene>
    <name evidence="2" type="ORF">EZS27_017052</name>
</gene>
<reference evidence="2" key="1">
    <citation type="submission" date="2019-03" db="EMBL/GenBank/DDBJ databases">
        <title>Single cell metagenomics reveals metabolic interactions within the superorganism composed of flagellate Streblomastix strix and complex community of Bacteroidetes bacteria on its surface.</title>
        <authorList>
            <person name="Treitli S.C."/>
            <person name="Kolisko M."/>
            <person name="Husnik F."/>
            <person name="Keeling P."/>
            <person name="Hampl V."/>
        </authorList>
    </citation>
    <scope>NUCLEOTIDE SEQUENCE</scope>
    <source>
        <strain evidence="2">STM</strain>
    </source>
</reference>
<feature type="transmembrane region" description="Helical" evidence="1">
    <location>
        <begin position="154"/>
        <end position="176"/>
    </location>
</feature>
<protein>
    <recommendedName>
        <fullName evidence="3">Transmembrane protein</fullName>
    </recommendedName>
</protein>
<dbReference type="InterPro" id="IPR045692">
    <property type="entry name" value="DUF6057"/>
</dbReference>
<dbReference type="AlphaFoldDB" id="A0A5J4RNI5"/>